<dbReference type="InterPro" id="IPR002550">
    <property type="entry name" value="CNNM"/>
</dbReference>
<feature type="domain" description="CNNM transmembrane" evidence="11">
    <location>
        <begin position="30"/>
        <end position="137"/>
    </location>
</feature>
<dbReference type="OrthoDB" id="5353557at2759"/>
<proteinExistence type="predicted"/>
<feature type="non-terminal residue" evidence="12">
    <location>
        <position position="1"/>
    </location>
</feature>
<feature type="signal peptide" evidence="10">
    <location>
        <begin position="1"/>
        <end position="18"/>
    </location>
</feature>
<dbReference type="AlphaFoldDB" id="A0A6A4LWK9"/>
<dbReference type="GO" id="GO:0005737">
    <property type="term" value="C:cytoplasm"/>
    <property type="evidence" value="ECO:0007669"/>
    <property type="project" value="TreeGrafter"/>
</dbReference>
<evidence type="ECO:0000256" key="10">
    <source>
        <dbReference type="SAM" id="SignalP"/>
    </source>
</evidence>
<organism evidence="12 13">
    <name type="scientific">Rhododendron williamsianum</name>
    <dbReference type="NCBI Taxonomy" id="262921"/>
    <lineage>
        <taxon>Eukaryota</taxon>
        <taxon>Viridiplantae</taxon>
        <taxon>Streptophyta</taxon>
        <taxon>Embryophyta</taxon>
        <taxon>Tracheophyta</taxon>
        <taxon>Spermatophyta</taxon>
        <taxon>Magnoliopsida</taxon>
        <taxon>eudicotyledons</taxon>
        <taxon>Gunneridae</taxon>
        <taxon>Pentapetalae</taxon>
        <taxon>asterids</taxon>
        <taxon>Ericales</taxon>
        <taxon>Ericaceae</taxon>
        <taxon>Ericoideae</taxon>
        <taxon>Rhodoreae</taxon>
        <taxon>Rhododendron</taxon>
    </lineage>
</organism>
<feature type="transmembrane region" description="Helical" evidence="9">
    <location>
        <begin position="94"/>
        <end position="113"/>
    </location>
</feature>
<feature type="chain" id="PRO_5025498129" description="CNNM transmembrane domain-containing protein" evidence="10">
    <location>
        <begin position="19"/>
        <end position="411"/>
    </location>
</feature>
<keyword evidence="2 8" id="KW-0812">Transmembrane</keyword>
<dbReference type="FunFam" id="3.10.580.10:FF:000021">
    <property type="entry name" value="DUF21 domain-containing protein At4g14240-like"/>
    <property type="match status" value="1"/>
</dbReference>
<accession>A0A6A4LWK9</accession>
<evidence type="ECO:0000256" key="3">
    <source>
        <dbReference type="ARBA" id="ARBA00022737"/>
    </source>
</evidence>
<comment type="caution">
    <text evidence="12">The sequence shown here is derived from an EMBL/GenBank/DDBJ whole genome shotgun (WGS) entry which is preliminary data.</text>
</comment>
<dbReference type="PROSITE" id="PS51846">
    <property type="entry name" value="CNNM"/>
    <property type="match status" value="1"/>
</dbReference>
<evidence type="ECO:0000313" key="12">
    <source>
        <dbReference type="EMBL" id="KAE9460514.1"/>
    </source>
</evidence>
<evidence type="ECO:0000256" key="9">
    <source>
        <dbReference type="SAM" id="Phobius"/>
    </source>
</evidence>
<dbReference type="Proteomes" id="UP000428333">
    <property type="component" value="Linkage Group LG04"/>
</dbReference>
<evidence type="ECO:0000313" key="13">
    <source>
        <dbReference type="Proteomes" id="UP000428333"/>
    </source>
</evidence>
<dbReference type="InterPro" id="IPR046342">
    <property type="entry name" value="CBS_dom_sf"/>
</dbReference>
<evidence type="ECO:0000256" key="4">
    <source>
        <dbReference type="ARBA" id="ARBA00022989"/>
    </source>
</evidence>
<dbReference type="GO" id="GO:0016020">
    <property type="term" value="C:membrane"/>
    <property type="evidence" value="ECO:0007669"/>
    <property type="project" value="UniProtKB-SubCell"/>
</dbReference>
<evidence type="ECO:0000259" key="11">
    <source>
        <dbReference type="PROSITE" id="PS51846"/>
    </source>
</evidence>
<feature type="transmembrane region" description="Helical" evidence="9">
    <location>
        <begin position="119"/>
        <end position="141"/>
    </location>
</feature>
<gene>
    <name evidence="12" type="ORF">C3L33_07511</name>
</gene>
<keyword evidence="4 8" id="KW-1133">Transmembrane helix</keyword>
<evidence type="ECO:0000256" key="6">
    <source>
        <dbReference type="ARBA" id="ARBA00023136"/>
    </source>
</evidence>
<keyword evidence="3" id="KW-0677">Repeat</keyword>
<evidence type="ECO:0000256" key="2">
    <source>
        <dbReference type="ARBA" id="ARBA00022692"/>
    </source>
</evidence>
<reference evidence="12 13" key="1">
    <citation type="journal article" date="2019" name="Genome Biol. Evol.">
        <title>The Rhododendron genome and chromosomal organization provide insight into shared whole-genome duplications across the heath family (Ericaceae).</title>
        <authorList>
            <person name="Soza V.L."/>
            <person name="Lindsley D."/>
            <person name="Waalkes A."/>
            <person name="Ramage E."/>
            <person name="Patwardhan R.P."/>
            <person name="Burton J.N."/>
            <person name="Adey A."/>
            <person name="Kumar A."/>
            <person name="Qiu R."/>
            <person name="Shendure J."/>
            <person name="Hall B."/>
        </authorList>
    </citation>
    <scope>NUCLEOTIDE SEQUENCE [LARGE SCALE GENOMIC DNA]</scope>
    <source>
        <strain evidence="12">RSF 1966-606</strain>
    </source>
</reference>
<evidence type="ECO:0000256" key="7">
    <source>
        <dbReference type="ARBA" id="ARBA00023180"/>
    </source>
</evidence>
<keyword evidence="13" id="KW-1185">Reference proteome</keyword>
<feature type="transmembrane region" description="Helical" evidence="9">
    <location>
        <begin position="34"/>
        <end position="64"/>
    </location>
</feature>
<evidence type="ECO:0000256" key="8">
    <source>
        <dbReference type="PROSITE-ProRule" id="PRU01193"/>
    </source>
</evidence>
<keyword evidence="5" id="KW-0129">CBS domain</keyword>
<dbReference type="InterPro" id="IPR045095">
    <property type="entry name" value="ACDP"/>
</dbReference>
<dbReference type="Gene3D" id="3.10.580.10">
    <property type="entry name" value="CBS-domain"/>
    <property type="match status" value="1"/>
</dbReference>
<evidence type="ECO:0000256" key="5">
    <source>
        <dbReference type="ARBA" id="ARBA00023122"/>
    </source>
</evidence>
<dbReference type="PANTHER" id="PTHR12064">
    <property type="entry name" value="METAL TRANSPORTER CNNM"/>
    <property type="match status" value="1"/>
</dbReference>
<dbReference type="GO" id="GO:0030026">
    <property type="term" value="P:intracellular manganese ion homeostasis"/>
    <property type="evidence" value="ECO:0007669"/>
    <property type="project" value="TreeGrafter"/>
</dbReference>
<keyword evidence="7" id="KW-0325">Glycoprotein</keyword>
<dbReference type="EMBL" id="QEFC01001003">
    <property type="protein sequence ID" value="KAE9460514.1"/>
    <property type="molecule type" value="Genomic_DNA"/>
</dbReference>
<name>A0A6A4LWK9_9ERIC</name>
<dbReference type="SUPFAM" id="SSF54631">
    <property type="entry name" value="CBS-domain pair"/>
    <property type="match status" value="1"/>
</dbReference>
<dbReference type="CDD" id="cd04590">
    <property type="entry name" value="CBS_pair_CorC_HlyC_assoc"/>
    <property type="match status" value="1"/>
</dbReference>
<protein>
    <recommendedName>
        <fullName evidence="11">CNNM transmembrane domain-containing protein</fullName>
    </recommendedName>
</protein>
<keyword evidence="10" id="KW-0732">Signal</keyword>
<dbReference type="GO" id="GO:0010960">
    <property type="term" value="P:magnesium ion homeostasis"/>
    <property type="evidence" value="ECO:0007669"/>
    <property type="project" value="InterPro"/>
</dbReference>
<comment type="subcellular location">
    <subcellularLocation>
        <location evidence="1">Membrane</location>
        <topology evidence="1">Multi-pass membrane protein</topology>
    </subcellularLocation>
</comment>
<dbReference type="InterPro" id="IPR044751">
    <property type="entry name" value="Ion_transp-like_CBS"/>
</dbReference>
<keyword evidence="6 8" id="KW-0472">Membrane</keyword>
<sequence>SMRWVNALAMALAGVARSAIVSDANDIEFGNPWWFVYAGVSCFLVLFAGIMSGLTLGLMSLGLVELEILQRSGTSTEKQQAAAILPVVQKQHQLLVTLLLCNACAMEALPIYLDKIFHPFVAVVLSVTFVLAFGEVLDAVLGHDDALFRRAQLKALVSIHGKEAGKGGELTHDETTIISGALDLTLKTAEEAMTPIESTFSLDVNSKLDWEAIGKILARGHSRVPVYSGNTTNIIGLLLVKNLLTVRAETETPVSAVSIRKMPRVPADMPLYDILNEFQKGSSHMAAVVKVKGKNRKPQPALGGENFEQIDSRNGNSQLTTPLLPNLHEKGDSVILDVDKVSMPIPANKLKYFPQNAASTNTWTRFSDDYEDGEVIGIITLRMFLKNFYNQGPPMEEIVDETDVYVDVHKR</sequence>
<dbReference type="Pfam" id="PF01595">
    <property type="entry name" value="CNNM"/>
    <property type="match status" value="1"/>
</dbReference>
<dbReference type="PANTHER" id="PTHR12064:SF97">
    <property type="entry name" value="METAL TRANSPORTER CNNM-5"/>
    <property type="match status" value="1"/>
</dbReference>
<evidence type="ECO:0000256" key="1">
    <source>
        <dbReference type="ARBA" id="ARBA00004141"/>
    </source>
</evidence>